<evidence type="ECO:0000313" key="1">
    <source>
        <dbReference type="EMBL" id="SFM13375.1"/>
    </source>
</evidence>
<name>A0A1I4NDA5_9GAMM</name>
<accession>A0A1I4NDA5</accession>
<dbReference type="AlphaFoldDB" id="A0A1I4NDA5"/>
<dbReference type="STRING" id="488535.SAMN04487963_1305"/>
<evidence type="ECO:0000313" key="2">
    <source>
        <dbReference type="Proteomes" id="UP000198519"/>
    </source>
</evidence>
<reference evidence="2" key="1">
    <citation type="submission" date="2016-10" db="EMBL/GenBank/DDBJ databases">
        <authorList>
            <person name="Varghese N."/>
            <person name="Submissions S."/>
        </authorList>
    </citation>
    <scope>NUCLEOTIDE SEQUENCE [LARGE SCALE GENOMIC DNA]</scope>
    <source>
        <strain evidence="2">CGMCC 1.7061</strain>
    </source>
</reference>
<gene>
    <name evidence="1" type="ORF">SAMN04487963_1305</name>
</gene>
<organism evidence="1 2">
    <name type="scientific">Marinobacter zhejiangensis</name>
    <dbReference type="NCBI Taxonomy" id="488535"/>
    <lineage>
        <taxon>Bacteria</taxon>
        <taxon>Pseudomonadati</taxon>
        <taxon>Pseudomonadota</taxon>
        <taxon>Gammaproteobacteria</taxon>
        <taxon>Pseudomonadales</taxon>
        <taxon>Marinobacteraceae</taxon>
        <taxon>Marinobacter</taxon>
    </lineage>
</organism>
<proteinExistence type="predicted"/>
<keyword evidence="2" id="KW-1185">Reference proteome</keyword>
<dbReference type="Proteomes" id="UP000198519">
    <property type="component" value="Unassembled WGS sequence"/>
</dbReference>
<sequence length="194" mass="21661">MCESMKYVIWVIEDDDSEALYTGPVASSDADYLAKVIPLLEPISNAEYRSGLAAILSTAARFSYILLGDDIVWCIEWSPGFIVVKFTPDGQILGAAIRALNPCFGGREATDEELDAFDEDNNPHYNLIFDPWDAQFEEDYRESGNFQRANEEELARYQSALKPVSDLEALDEASFEQCKANICEWAGKGLVILP</sequence>
<dbReference type="EMBL" id="FOUE01000002">
    <property type="protein sequence ID" value="SFM13375.1"/>
    <property type="molecule type" value="Genomic_DNA"/>
</dbReference>
<protein>
    <submittedName>
        <fullName evidence="1">Uncharacterized protein</fullName>
    </submittedName>
</protein>